<evidence type="ECO:0000313" key="1">
    <source>
        <dbReference type="EMBL" id="QZE14691.1"/>
    </source>
</evidence>
<protein>
    <submittedName>
        <fullName evidence="1">DMT family transporter</fullName>
    </submittedName>
</protein>
<keyword evidence="2" id="KW-1185">Reference proteome</keyword>
<sequence>MKKEQLLGSNLMAIVACLLWSTAFVGIKIGIQYTPPLQFAGIRFMLSGLLIFPFIPNKSKIISTIRAHWRYMLLLALMQTVIHYALFYQGVSLIPSSMSAIIIGMGPMFVSLVSHFFSESDRMTRDKWISIILGIIGVIFVVFGKQKDSTTVNGFLTLVGVTLLLLTNLNSGFVNVLVKSKTAKIPPLLLTMFTMFVGGVGLFVAGVSVEGFAGFVFPAPYYYSLAWLSFLSAAAFSLWFTILQRPEVQVSEINLWKFLIPVSGAILSWVILPNEYPTLLAIIGMCFTAASLLWMNISSKRSK</sequence>
<reference evidence="1" key="1">
    <citation type="submission" date="2021-08" db="EMBL/GenBank/DDBJ databases">
        <title>Novel anaerobic bacterium isolated from sea squirt in East Sea, Republic of Korea.</title>
        <authorList>
            <person name="Nguyen T.H."/>
            <person name="Li Z."/>
            <person name="Lee Y.-J."/>
            <person name="Ko J."/>
            <person name="Kim S.-G."/>
        </authorList>
    </citation>
    <scope>NUCLEOTIDE SEQUENCE</scope>
    <source>
        <strain evidence="1">KCTC 25031</strain>
    </source>
</reference>
<accession>A0AC61NGG7</accession>
<gene>
    <name evidence="1" type="ORF">K4L44_02190</name>
</gene>
<evidence type="ECO:0000313" key="2">
    <source>
        <dbReference type="Proteomes" id="UP000826212"/>
    </source>
</evidence>
<organism evidence="1 2">
    <name type="scientific">Halosquirtibacter laminarini</name>
    <dbReference type="NCBI Taxonomy" id="3374600"/>
    <lineage>
        <taxon>Bacteria</taxon>
        <taxon>Pseudomonadati</taxon>
        <taxon>Bacteroidota</taxon>
        <taxon>Bacteroidia</taxon>
        <taxon>Marinilabiliales</taxon>
        <taxon>Prolixibacteraceae</taxon>
        <taxon>Halosquirtibacter</taxon>
    </lineage>
</organism>
<name>A0AC61NGG7_9BACT</name>
<dbReference type="Proteomes" id="UP000826212">
    <property type="component" value="Chromosome"/>
</dbReference>
<dbReference type="EMBL" id="CP081303">
    <property type="protein sequence ID" value="QZE14691.1"/>
    <property type="molecule type" value="Genomic_DNA"/>
</dbReference>
<proteinExistence type="predicted"/>